<protein>
    <submittedName>
        <fullName evidence="1">Uncharacterized protein</fullName>
    </submittedName>
</protein>
<gene>
    <name evidence="1" type="ORF">BACCAP_00204</name>
</gene>
<organism evidence="1 2">
    <name type="scientific">Pseudoflavonifractor capillosus ATCC 29799</name>
    <dbReference type="NCBI Taxonomy" id="411467"/>
    <lineage>
        <taxon>Bacteria</taxon>
        <taxon>Bacillati</taxon>
        <taxon>Bacillota</taxon>
        <taxon>Clostridia</taxon>
        <taxon>Eubacteriales</taxon>
        <taxon>Oscillospiraceae</taxon>
        <taxon>Pseudoflavonifractor</taxon>
    </lineage>
</organism>
<dbReference type="AlphaFoldDB" id="A6NPT8"/>
<dbReference type="EMBL" id="AAXG02000002">
    <property type="protein sequence ID" value="EDN01863.1"/>
    <property type="molecule type" value="Genomic_DNA"/>
</dbReference>
<dbReference type="InterPro" id="IPR032675">
    <property type="entry name" value="LRR_dom_sf"/>
</dbReference>
<dbReference type="Proteomes" id="UP000003639">
    <property type="component" value="Unassembled WGS sequence"/>
</dbReference>
<comment type="caution">
    <text evidence="1">The sequence shown here is derived from an EMBL/GenBank/DDBJ whole genome shotgun (WGS) entry which is preliminary data.</text>
</comment>
<evidence type="ECO:0000313" key="2">
    <source>
        <dbReference type="Proteomes" id="UP000003639"/>
    </source>
</evidence>
<proteinExistence type="predicted"/>
<dbReference type="PROSITE" id="PS51257">
    <property type="entry name" value="PROKAR_LIPOPROTEIN"/>
    <property type="match status" value="1"/>
</dbReference>
<dbReference type="eggNOG" id="ENOG5033RIW">
    <property type="taxonomic scope" value="Bacteria"/>
</dbReference>
<evidence type="ECO:0000313" key="1">
    <source>
        <dbReference type="EMBL" id="EDN01863.1"/>
    </source>
</evidence>
<reference evidence="1 2" key="1">
    <citation type="submission" date="2007-04" db="EMBL/GenBank/DDBJ databases">
        <authorList>
            <person name="Fulton L."/>
            <person name="Clifton S."/>
            <person name="Fulton B."/>
            <person name="Xu J."/>
            <person name="Minx P."/>
            <person name="Pepin K.H."/>
            <person name="Johnson M."/>
            <person name="Thiruvilangam P."/>
            <person name="Bhonagiri V."/>
            <person name="Nash W.E."/>
            <person name="Mardis E.R."/>
            <person name="Wilson R.K."/>
        </authorList>
    </citation>
    <scope>NUCLEOTIDE SEQUENCE [LARGE SCALE GENOMIC DNA]</scope>
    <source>
        <strain evidence="1 2">ATCC 29799</strain>
    </source>
</reference>
<reference evidence="1 2" key="2">
    <citation type="submission" date="2007-06" db="EMBL/GenBank/DDBJ databases">
        <title>Draft genome sequence of Pseudoflavonifractor capillosus ATCC 29799.</title>
        <authorList>
            <person name="Sudarsanam P."/>
            <person name="Ley R."/>
            <person name="Guruge J."/>
            <person name="Turnbaugh P.J."/>
            <person name="Mahowald M."/>
            <person name="Liep D."/>
            <person name="Gordon J."/>
        </authorList>
    </citation>
    <scope>NUCLEOTIDE SEQUENCE [LARGE SCALE GENOMIC DNA]</scope>
    <source>
        <strain evidence="1 2">ATCC 29799</strain>
    </source>
</reference>
<name>A6NPT8_9FIRM</name>
<dbReference type="Gene3D" id="3.80.10.10">
    <property type="entry name" value="Ribonuclease Inhibitor"/>
    <property type="match status" value="1"/>
</dbReference>
<dbReference type="STRING" id="411467.BACCAP_00204"/>
<keyword evidence="2" id="KW-1185">Reference proteome</keyword>
<accession>A6NPT8</accession>
<sequence length="605" mass="66529">MNGHKGAASVRIGRVPVLAGVLAAVLLLLSGCGAGGETVPTCKVVFEDNPELFFYNQVYDTPRGGDVTATVGVPTGRRIDTVSFDRYTVSGKTGFSASYDYYTLILHDVRYPAVVRLTTSPALTTVYAPGEGQGETITVQEDSPRLSPNTLPWRGQFSREGFLAVGWNTAPDGSGVHIGFGSRSAREDGGETLTLYPEWLPCTPEEAFTWTERDGVAVITGYDGREGDLVIPETLGGLPVTSIAAGAFGNVTADIVALPSTLTAVEPGAFSALTAEHLYLFDTLEQVDEASFGDYIITRFHLNAVKDPTYSGTYFDTFPDKADYLRSVAEADKLVLFCGSSARFGYDSPMLAEAFPDYEVVNMGVYAYANMLPQARIVLHYMKEGDILLHSPELDAIEQQFCGSIALDKETFCMTESNYDLLSLLDCREFTNLFGAFGAFQAARMNMEPRSYHDSPAMYDEDGNRQEQATYNRYGDYILYRENNLSGENFGIKRAFYNAGHITQADWQGINAMYDSFASKGVSVYFTYSPRSRTSISEDSSEESIMELDTLFRQKLHAPVISNIQSSLMDPLYFYATDNHLSTEGAEIHTTQVIDDLRRTLEGEA</sequence>